<feature type="compositionally biased region" description="Basic residues" evidence="2">
    <location>
        <begin position="1"/>
        <end position="10"/>
    </location>
</feature>
<name>A0ABM4UIF2_COFAR</name>
<reference evidence="3" key="1">
    <citation type="journal article" date="2025" name="Foods">
        <title>Unveiling the Microbial Signatures of Arabica Coffee Cherries: Insights into Ripeness Specific Diversity, Functional Traits, and Implications for Quality and Safety.</title>
        <authorList>
            <consortium name="RefSeq"/>
            <person name="Tenea G.N."/>
            <person name="Cifuentes V."/>
            <person name="Reyes P."/>
            <person name="Cevallos-Vallejos M."/>
        </authorList>
    </citation>
    <scope>NUCLEOTIDE SEQUENCE [LARGE SCALE GENOMIC DNA]</scope>
</reference>
<feature type="coiled-coil region" evidence="1">
    <location>
        <begin position="405"/>
        <end position="470"/>
    </location>
</feature>
<gene>
    <name evidence="4" type="primary">LOC140007759</name>
</gene>
<accession>A0ABM4UIF2</accession>
<proteinExistence type="predicted"/>
<dbReference type="InterPro" id="IPR004252">
    <property type="entry name" value="Probable_transposase_24"/>
</dbReference>
<dbReference type="PANTHER" id="PTHR33499:SF11">
    <property type="entry name" value="NO APICAL MERISTEM-ASSOCIATED C-TERMINAL DOMAIN-CONTAINING PROTEIN"/>
    <property type="match status" value="1"/>
</dbReference>
<dbReference type="PANTHER" id="PTHR33499">
    <property type="entry name" value="OS12G0282400 PROTEIN-RELATED"/>
    <property type="match status" value="1"/>
</dbReference>
<protein>
    <recommendedName>
        <fullName evidence="5">Transposase, Ptta/En/Spm, plant</fullName>
    </recommendedName>
</protein>
<keyword evidence="1" id="KW-0175">Coiled coil</keyword>
<feature type="compositionally biased region" description="Polar residues" evidence="2">
    <location>
        <begin position="28"/>
        <end position="50"/>
    </location>
</feature>
<organism evidence="3 4">
    <name type="scientific">Coffea arabica</name>
    <name type="common">Arabian coffee</name>
    <dbReference type="NCBI Taxonomy" id="13443"/>
    <lineage>
        <taxon>Eukaryota</taxon>
        <taxon>Viridiplantae</taxon>
        <taxon>Streptophyta</taxon>
        <taxon>Embryophyta</taxon>
        <taxon>Tracheophyta</taxon>
        <taxon>Spermatophyta</taxon>
        <taxon>Magnoliopsida</taxon>
        <taxon>eudicotyledons</taxon>
        <taxon>Gunneridae</taxon>
        <taxon>Pentapetalae</taxon>
        <taxon>asterids</taxon>
        <taxon>lamiids</taxon>
        <taxon>Gentianales</taxon>
        <taxon>Rubiaceae</taxon>
        <taxon>Ixoroideae</taxon>
        <taxon>Gardenieae complex</taxon>
        <taxon>Bertiereae - Coffeeae clade</taxon>
        <taxon>Coffeeae</taxon>
        <taxon>Coffea</taxon>
    </lineage>
</organism>
<evidence type="ECO:0000256" key="1">
    <source>
        <dbReference type="SAM" id="Coils"/>
    </source>
</evidence>
<evidence type="ECO:0000313" key="3">
    <source>
        <dbReference type="Proteomes" id="UP001652660"/>
    </source>
</evidence>
<sequence>MAGPGKKGKFTLRQSRDAGRGIVEQTEENVSCQQASEPKNSAIPKTSNVTEPVLTKKSSRIRLFDESEIPSASSARENATRNSGIQAESRQIAEKSSGNGMTSQEAAGMQTDGTPTSQHVGSNQAIGCESNETGSMQDLESNGSDQVTLKRKRGYTRNIALSNEKKAGKKVNITVSEISGRIVGEGAQRYISEASCVIRKYGKWKAPKWGMLPKDDRDQLLRITNNSFTYDGGEHVKPALIKQLNSQYRSRRYNFHMLFKKCGSKEEALAHRPEYVEESDWIYLCDYYCSPEFKALSERNKLNRSKQQTAHTAGTKSFLRHKDDREAKEGRTVGPIELYDMTHFCRKKNAMVDETSAEKLSKMKDLQLEAQSSGVNRTEEDICIEVTGRITGYVRGRGPSKASLITQKLAEIEEFKKRAEQAEKRSVELEVQVQSQQQLMQRLENQQAEMQNQQLEMQELLKALRAELQSKNQGNGNASGSNS</sequence>
<dbReference type="GeneID" id="140007759"/>
<dbReference type="RefSeq" id="XP_071907061.1">
    <property type="nucleotide sequence ID" value="XM_072050960.1"/>
</dbReference>
<dbReference type="Proteomes" id="UP001652660">
    <property type="component" value="Chromosome 1e"/>
</dbReference>
<evidence type="ECO:0000313" key="4">
    <source>
        <dbReference type="RefSeq" id="XP_071907061.1"/>
    </source>
</evidence>
<feature type="compositionally biased region" description="Polar residues" evidence="2">
    <location>
        <begin position="70"/>
        <end position="147"/>
    </location>
</feature>
<evidence type="ECO:0000256" key="2">
    <source>
        <dbReference type="SAM" id="MobiDB-lite"/>
    </source>
</evidence>
<reference evidence="4" key="2">
    <citation type="submission" date="2025-08" db="UniProtKB">
        <authorList>
            <consortium name="RefSeq"/>
        </authorList>
    </citation>
    <scope>IDENTIFICATION</scope>
    <source>
        <tissue evidence="4">Leaves</tissue>
    </source>
</reference>
<dbReference type="Pfam" id="PF03004">
    <property type="entry name" value="Transposase_24"/>
    <property type="match status" value="1"/>
</dbReference>
<evidence type="ECO:0008006" key="5">
    <source>
        <dbReference type="Google" id="ProtNLM"/>
    </source>
</evidence>
<keyword evidence="3" id="KW-1185">Reference proteome</keyword>
<feature type="region of interest" description="Disordered" evidence="2">
    <location>
        <begin position="1"/>
        <end position="150"/>
    </location>
</feature>